<evidence type="ECO:0000313" key="2">
    <source>
        <dbReference type="Proteomes" id="UP000826462"/>
    </source>
</evidence>
<organism evidence="1 2">
    <name type="scientific">Paraburkholderia edwinii</name>
    <dbReference type="NCBI Taxonomy" id="2861782"/>
    <lineage>
        <taxon>Bacteria</taxon>
        <taxon>Pseudomonadati</taxon>
        <taxon>Pseudomonadota</taxon>
        <taxon>Betaproteobacteria</taxon>
        <taxon>Burkholderiales</taxon>
        <taxon>Burkholderiaceae</taxon>
        <taxon>Paraburkholderia</taxon>
    </lineage>
</organism>
<sequence>MNKVIAGIGMVARLAMGLAILAVVVVWNALTRAGDASAESRPRKPHDDD</sequence>
<reference evidence="1 2" key="1">
    <citation type="submission" date="2021-07" db="EMBL/GenBank/DDBJ databases">
        <title>Paraburkholderia edwinii protects Aspergillus sp. from phenazines by acting as a toxin sponge.</title>
        <authorList>
            <person name="Dahlstrom K.M."/>
            <person name="Newman D.K."/>
        </authorList>
    </citation>
    <scope>NUCLEOTIDE SEQUENCE [LARGE SCALE GENOMIC DNA]</scope>
    <source>
        <strain evidence="1 2">Pe01</strain>
    </source>
</reference>
<proteinExistence type="predicted"/>
<dbReference type="Proteomes" id="UP000826462">
    <property type="component" value="Chromosome 2"/>
</dbReference>
<evidence type="ECO:0000313" key="1">
    <source>
        <dbReference type="EMBL" id="QYD71463.1"/>
    </source>
</evidence>
<name>A0ABX8UR16_9BURK</name>
<accession>A0ABX8UR16</accession>
<protein>
    <submittedName>
        <fullName evidence="1">Uncharacterized protein</fullName>
    </submittedName>
</protein>
<dbReference type="EMBL" id="CP080096">
    <property type="protein sequence ID" value="QYD71463.1"/>
    <property type="molecule type" value="Genomic_DNA"/>
</dbReference>
<gene>
    <name evidence="1" type="ORF">KZJ38_31090</name>
</gene>
<dbReference type="RefSeq" id="WP_219800892.1">
    <property type="nucleotide sequence ID" value="NZ_CP080096.1"/>
</dbReference>
<keyword evidence="2" id="KW-1185">Reference proteome</keyword>